<name>Q8CCI1_MOUSE</name>
<protein>
    <submittedName>
        <fullName evidence="2">Uncharacterized protein</fullName>
    </submittedName>
</protein>
<reference evidence="2" key="4">
    <citation type="journal article" date="2001" name="Nature">
        <title>Functional annotation of a full-length mouse cDNA collection.</title>
        <authorList>
            <consortium name="The RIKEN Genome Exploration Research Group Phase II Team and the FANTOM Consortium"/>
        </authorList>
    </citation>
    <scope>NUCLEOTIDE SEQUENCE</scope>
    <source>
        <strain evidence="2">C57BL/6J</strain>
        <tissue evidence="2">Testis</tissue>
    </source>
</reference>
<evidence type="ECO:0000256" key="1">
    <source>
        <dbReference type="SAM" id="MobiDB-lite"/>
    </source>
</evidence>
<reference evidence="2" key="3">
    <citation type="journal article" date="2000" name="Genome Res.">
        <title>RIKEN integrated sequence analysis (RISA) system--384-format sequencing pipeline with 384 multicapillary sequencer.</title>
        <authorList>
            <person name="Shibata K."/>
            <person name="Itoh M."/>
            <person name="Aizawa K."/>
            <person name="Nagaoka S."/>
            <person name="Sasaki N."/>
            <person name="Carninci P."/>
            <person name="Konno H."/>
            <person name="Akiyama J."/>
            <person name="Nishi K."/>
            <person name="Kitsunai T."/>
            <person name="Tashiro H."/>
            <person name="Itoh M."/>
            <person name="Sumi N."/>
            <person name="Ishii Y."/>
            <person name="Nakamura S."/>
            <person name="Hazama M."/>
            <person name="Nishine T."/>
            <person name="Harada A."/>
            <person name="Yamamoto R."/>
            <person name="Matsumoto H."/>
            <person name="Sakaguchi S."/>
            <person name="Ikegami T."/>
            <person name="Kashiwagi K."/>
            <person name="Fujiwake S."/>
            <person name="Inoue K."/>
            <person name="Togawa Y."/>
            <person name="Izawa M."/>
            <person name="Ohara E."/>
            <person name="Watahiki M."/>
            <person name="Yoneda Y."/>
            <person name="Ishikawa T."/>
            <person name="Ozawa K."/>
            <person name="Tanaka T."/>
            <person name="Matsuura S."/>
            <person name="Kawai J."/>
            <person name="Okazaki Y."/>
            <person name="Muramatsu M."/>
            <person name="Inoue Y."/>
            <person name="Kira A."/>
            <person name="Hayashizaki Y."/>
        </authorList>
    </citation>
    <scope>NUCLEOTIDE SEQUENCE</scope>
    <source>
        <strain evidence="2">C57BL/6J</strain>
        <tissue evidence="2">Testis</tissue>
    </source>
</reference>
<feature type="region of interest" description="Disordered" evidence="1">
    <location>
        <begin position="140"/>
        <end position="188"/>
    </location>
</feature>
<reference evidence="2" key="6">
    <citation type="journal article" date="2002" name="Nature">
        <title>Analysis of the mouse transcriptome based on functional annotation of 60,770 full-length cDNAs.</title>
        <authorList>
            <consortium name="The FANTOM Consortium and the RIKEN Genome Exploration Research Group Phase I and II Team"/>
        </authorList>
    </citation>
    <scope>NUCLEOTIDE SEQUENCE</scope>
    <source>
        <strain evidence="2">C57BL/6J</strain>
        <tissue evidence="2">Testis</tissue>
    </source>
</reference>
<dbReference type="AlphaFoldDB" id="Q8CCI1"/>
<feature type="compositionally biased region" description="Low complexity" evidence="1">
    <location>
        <begin position="41"/>
        <end position="53"/>
    </location>
</feature>
<dbReference type="EMBL" id="AK033123">
    <property type="protein sequence ID" value="BAC28162.1"/>
    <property type="molecule type" value="mRNA"/>
</dbReference>
<reference evidence="2" key="2">
    <citation type="journal article" date="2000" name="Genome Res.">
        <title>Normalization and subtraction of cap-trapper-selected cDNAs to prepare full-length cDNA libraries for rapid discovery of new genes.</title>
        <authorList>
            <person name="Carninci P."/>
            <person name="Shibata Y."/>
            <person name="Hayatsu N."/>
            <person name="Sugahara Y."/>
            <person name="Shibata K."/>
            <person name="Itoh M."/>
            <person name="Konno H."/>
            <person name="Okazaki Y."/>
            <person name="Muramatsu M."/>
            <person name="Hayashizaki Y."/>
        </authorList>
    </citation>
    <scope>NUCLEOTIDE SEQUENCE</scope>
    <source>
        <strain evidence="2">C57BL/6J</strain>
        <tissue evidence="2">Testis</tissue>
    </source>
</reference>
<reference evidence="2" key="5">
    <citation type="submission" date="2001-07" db="EMBL/GenBank/DDBJ databases">
        <authorList>
            <person name="Adachi J."/>
            <person name="Aizawa K."/>
            <person name="Akimura T."/>
            <person name="Arakawa T."/>
            <person name="Bono H."/>
            <person name="Carninci P."/>
            <person name="Fukuda S."/>
            <person name="Furuno M."/>
            <person name="Hanagaki T."/>
            <person name="Hara A."/>
            <person name="Hashizume W."/>
            <person name="Hayashida K."/>
            <person name="Hayatsu N."/>
            <person name="Hiramoto K."/>
            <person name="Hiraoka T."/>
            <person name="Hirozane T."/>
            <person name="Hori F."/>
            <person name="Imotani K."/>
            <person name="Ishii Y."/>
            <person name="Itoh M."/>
            <person name="Kagawa I."/>
            <person name="Kasukawa T."/>
            <person name="Katoh H."/>
            <person name="Kawai J."/>
            <person name="Kojima Y."/>
            <person name="Kondo S."/>
            <person name="Konno H."/>
            <person name="Kouda M."/>
            <person name="Koya S."/>
            <person name="Kurihara C."/>
            <person name="Matsuyama T."/>
            <person name="Miyazaki A."/>
            <person name="Murata M."/>
            <person name="Nakamura M."/>
            <person name="Nishi K."/>
            <person name="Nomura K."/>
            <person name="Numazaki R."/>
            <person name="Ohno M."/>
            <person name="Ohsato N."/>
            <person name="Okazaki Y."/>
            <person name="Saito R."/>
            <person name="Saitoh H."/>
            <person name="Sakai C."/>
            <person name="Sakai K."/>
            <person name="Sakazume N."/>
            <person name="Sano H."/>
            <person name="Sasaki D."/>
            <person name="Shibata K."/>
            <person name="Shinagawa A."/>
            <person name="Shiraki T."/>
            <person name="Sogabe Y."/>
            <person name="Tagami M."/>
            <person name="Tagawa A."/>
            <person name="Takahashi F."/>
            <person name="Takaku-Akahira S."/>
            <person name="Takeda Y."/>
            <person name="Tanaka T."/>
            <person name="Tomaru A."/>
            <person name="Toya T."/>
            <person name="Yasunishi A."/>
            <person name="Muramatsu M."/>
            <person name="Hayashizaki Y."/>
        </authorList>
    </citation>
    <scope>NUCLEOTIDE SEQUENCE</scope>
    <source>
        <strain evidence="2">C57BL/6J</strain>
        <tissue evidence="2">Testis</tissue>
    </source>
</reference>
<dbReference type="HOGENOM" id="CLU_1440629_0_0_1"/>
<reference evidence="2" key="8">
    <citation type="journal article" date="2005" name="Science">
        <title>Antisense Transcription in the Mammalian Transcriptome.</title>
        <authorList>
            <consortium name="RIKEN Genome Exploration Research Group and Genome Science Group (Genome Network Project Core Group) and the FANTOM Consortium"/>
        </authorList>
    </citation>
    <scope>NUCLEOTIDE SEQUENCE</scope>
    <source>
        <strain evidence="2">C57BL/6J</strain>
        <tissue evidence="2">Testis</tissue>
    </source>
</reference>
<feature type="compositionally biased region" description="Basic and acidic residues" evidence="1">
    <location>
        <begin position="179"/>
        <end position="188"/>
    </location>
</feature>
<feature type="region of interest" description="Disordered" evidence="1">
    <location>
        <begin position="1"/>
        <end position="108"/>
    </location>
</feature>
<proteinExistence type="evidence at transcript level"/>
<feature type="compositionally biased region" description="Low complexity" evidence="1">
    <location>
        <begin position="61"/>
        <end position="73"/>
    </location>
</feature>
<sequence>MAKSTSRMSSPESLRTNQPTLSRKAWSGSLQQRTAVALAESQQRSRSPHASSAQPPPPREGATNASANSSSSGSSGGGAGATDRPSAVTPGPHMAGADLRWRPGPRGSELRLAPALRWVPRAPPPAPRLPAARAVLTWPRWGGRRSPGRAEAAGGGCCSPLSPPREPVTSSRSAWAPGSREKRAEPRR</sequence>
<reference evidence="2" key="1">
    <citation type="journal article" date="1999" name="Methods Enzymol.">
        <title>High-efficiency full-length cDNA cloning.</title>
        <authorList>
            <person name="Carninci P."/>
            <person name="Hayashizaki Y."/>
        </authorList>
    </citation>
    <scope>NUCLEOTIDE SEQUENCE</scope>
    <source>
        <strain evidence="2">C57BL/6J</strain>
        <tissue evidence="2">Testis</tissue>
    </source>
</reference>
<reference evidence="2" key="7">
    <citation type="journal article" date="2005" name="Science">
        <title>The Transcriptional Landscape of the Mammalian Genome.</title>
        <authorList>
            <consortium name="The FANTOM Consortium"/>
            <consortium name="Riken Genome Exploration Research Group and Genome Science Group (Genome Network Project Core Group)"/>
        </authorList>
    </citation>
    <scope>NUCLEOTIDE SEQUENCE</scope>
    <source>
        <strain evidence="2">C57BL/6J</strain>
        <tissue evidence="2">Testis</tissue>
    </source>
</reference>
<feature type="compositionally biased region" description="Polar residues" evidence="1">
    <location>
        <begin position="1"/>
        <end position="21"/>
    </location>
</feature>
<organism evidence="2">
    <name type="scientific">Mus musculus</name>
    <name type="common">Mouse</name>
    <dbReference type="NCBI Taxonomy" id="10090"/>
    <lineage>
        <taxon>Eukaryota</taxon>
        <taxon>Metazoa</taxon>
        <taxon>Chordata</taxon>
        <taxon>Craniata</taxon>
        <taxon>Vertebrata</taxon>
        <taxon>Euteleostomi</taxon>
        <taxon>Mammalia</taxon>
        <taxon>Eutheria</taxon>
        <taxon>Euarchontoglires</taxon>
        <taxon>Glires</taxon>
        <taxon>Rodentia</taxon>
        <taxon>Myomorpha</taxon>
        <taxon>Muroidea</taxon>
        <taxon>Muridae</taxon>
        <taxon>Murinae</taxon>
        <taxon>Mus</taxon>
        <taxon>Mus</taxon>
    </lineage>
</organism>
<accession>Q8CCI1</accession>
<evidence type="ECO:0000313" key="2">
    <source>
        <dbReference type="EMBL" id="BAC28162.1"/>
    </source>
</evidence>